<evidence type="ECO:0000259" key="4">
    <source>
        <dbReference type="Pfam" id="PF00891"/>
    </source>
</evidence>
<dbReference type="Proteomes" id="UP000695562">
    <property type="component" value="Unassembled WGS sequence"/>
</dbReference>
<dbReference type="GO" id="GO:0032259">
    <property type="term" value="P:methylation"/>
    <property type="evidence" value="ECO:0007669"/>
    <property type="project" value="UniProtKB-KW"/>
</dbReference>
<dbReference type="SUPFAM" id="SSF53335">
    <property type="entry name" value="S-adenosyl-L-methionine-dependent methyltransferases"/>
    <property type="match status" value="2"/>
</dbReference>
<evidence type="ECO:0000256" key="1">
    <source>
        <dbReference type="ARBA" id="ARBA00022603"/>
    </source>
</evidence>
<protein>
    <recommendedName>
        <fullName evidence="8">O-methyltransferase domain-containing protein</fullName>
    </recommendedName>
</protein>
<dbReference type="PANTHER" id="PTHR43712">
    <property type="entry name" value="PUTATIVE (AFU_ORTHOLOGUE AFUA_4G14580)-RELATED"/>
    <property type="match status" value="1"/>
</dbReference>
<dbReference type="GO" id="GO:0046983">
    <property type="term" value="F:protein dimerization activity"/>
    <property type="evidence" value="ECO:0007669"/>
    <property type="project" value="InterPro"/>
</dbReference>
<evidence type="ECO:0000259" key="5">
    <source>
        <dbReference type="Pfam" id="PF08100"/>
    </source>
</evidence>
<sequence>MISKDCRIENENSLFDLATGHWKSRALAFIVENKIANYLIGGPKSAFVIADEIKVNGDFLYRLMRALTTLDIFIEEKEFGVFSQTPKSQILCEDQGFMDNLTFELHDFSYLAFSNLRETIKEGKTLGPNAIGCDSVWEAIKQPSYTTLFQKAMTSYTKSSIEIILSNTNFSKFNTIVDLGGSQGVFCLEILKNNPSIGKAINFDIPLTIQSNKSLLKSRLKSYESELSRFEEIQGSFFDANTIPEADCYILKLVLHDWSDDQAVEILKAISKSMKPTSKIYIFDTILERNNEMFNRYSWMDLQMVHYVGGKERSIREWSLLSKLADFNINSIQTLPGVFRCTKGDFRNTKSLSCMWRVKSSQVLIQQIPTFSNNEGVNFLLNNIFKIKGWDVEKEKTLLLDLATGHWKSRALGFIVEYNISSFLIDGPKSAYEIADEIKVNGDFLYRLMRALSTEEIFKEESEGKFSQTPKSQILYKDEGFRDFLIYQLSDFAYSACSNLKDSIKEGKTLGPKAIGCNSFWDVVQTPSRMPLFQKAMTSYTKSSIVIILSNTNFSKFNTIVDLGGSQGIFSLEILKNNPSIGKAINFDIPLTIQSNKSLLESRLKSYESELSRFEEIQGSFFDANTIPEADCYIGMMNKLLKY</sequence>
<proteinExistence type="predicted"/>
<dbReference type="AlphaFoldDB" id="A0A8J4Q0K1"/>
<feature type="domain" description="O-methyltransferase C-terminal" evidence="4">
    <location>
        <begin position="499"/>
        <end position="634"/>
    </location>
</feature>
<dbReference type="Gene3D" id="1.10.10.10">
    <property type="entry name" value="Winged helix-like DNA-binding domain superfamily/Winged helix DNA-binding domain"/>
    <property type="match status" value="2"/>
</dbReference>
<feature type="domain" description="O-methyltransferase C-terminal" evidence="4">
    <location>
        <begin position="113"/>
        <end position="327"/>
    </location>
</feature>
<evidence type="ECO:0000313" key="7">
    <source>
        <dbReference type="Proteomes" id="UP000695562"/>
    </source>
</evidence>
<dbReference type="GO" id="GO:0008171">
    <property type="term" value="F:O-methyltransferase activity"/>
    <property type="evidence" value="ECO:0007669"/>
    <property type="project" value="InterPro"/>
</dbReference>
<evidence type="ECO:0008006" key="8">
    <source>
        <dbReference type="Google" id="ProtNLM"/>
    </source>
</evidence>
<dbReference type="Pfam" id="PF08100">
    <property type="entry name" value="Dimerisation"/>
    <property type="match status" value="2"/>
</dbReference>
<gene>
    <name evidence="6" type="ORF">CYY_001159</name>
</gene>
<reference evidence="6" key="1">
    <citation type="submission" date="2020-01" db="EMBL/GenBank/DDBJ databases">
        <title>Development of genomics and gene disruption for Polysphondylium violaceum indicates a role for the polyketide synthase stlB in stalk morphogenesis.</title>
        <authorList>
            <person name="Narita B."/>
            <person name="Kawabe Y."/>
            <person name="Kin K."/>
            <person name="Saito T."/>
            <person name="Gibbs R."/>
            <person name="Kuspa A."/>
            <person name="Muzny D."/>
            <person name="Queller D."/>
            <person name="Richards S."/>
            <person name="Strassman J."/>
            <person name="Sucgang R."/>
            <person name="Worley K."/>
            <person name="Schaap P."/>
        </authorList>
    </citation>
    <scope>NUCLEOTIDE SEQUENCE</scope>
    <source>
        <strain evidence="6">QSvi11</strain>
    </source>
</reference>
<organism evidence="6 7">
    <name type="scientific">Polysphondylium violaceum</name>
    <dbReference type="NCBI Taxonomy" id="133409"/>
    <lineage>
        <taxon>Eukaryota</taxon>
        <taxon>Amoebozoa</taxon>
        <taxon>Evosea</taxon>
        <taxon>Eumycetozoa</taxon>
        <taxon>Dictyostelia</taxon>
        <taxon>Dictyosteliales</taxon>
        <taxon>Dictyosteliaceae</taxon>
        <taxon>Polysphondylium</taxon>
    </lineage>
</organism>
<dbReference type="InterPro" id="IPR012967">
    <property type="entry name" value="COMT_dimerisation"/>
</dbReference>
<dbReference type="Gene3D" id="3.40.50.150">
    <property type="entry name" value="Vaccinia Virus protein VP39"/>
    <property type="match status" value="2"/>
</dbReference>
<dbReference type="InterPro" id="IPR029063">
    <property type="entry name" value="SAM-dependent_MTases_sf"/>
</dbReference>
<dbReference type="InterPro" id="IPR036388">
    <property type="entry name" value="WH-like_DNA-bd_sf"/>
</dbReference>
<dbReference type="Pfam" id="PF00891">
    <property type="entry name" value="Methyltransf_2"/>
    <property type="match status" value="2"/>
</dbReference>
<dbReference type="InterPro" id="IPR016461">
    <property type="entry name" value="COMT-like"/>
</dbReference>
<accession>A0A8J4Q0K1</accession>
<keyword evidence="1" id="KW-0489">Methyltransferase</keyword>
<dbReference type="InterPro" id="IPR036390">
    <property type="entry name" value="WH_DNA-bd_sf"/>
</dbReference>
<keyword evidence="7" id="KW-1185">Reference proteome</keyword>
<feature type="domain" description="O-methyltransferase dimerisation" evidence="5">
    <location>
        <begin position="16"/>
        <end position="92"/>
    </location>
</feature>
<dbReference type="PROSITE" id="PS51683">
    <property type="entry name" value="SAM_OMT_II"/>
    <property type="match status" value="2"/>
</dbReference>
<evidence type="ECO:0000256" key="2">
    <source>
        <dbReference type="ARBA" id="ARBA00022679"/>
    </source>
</evidence>
<comment type="caution">
    <text evidence="6">The sequence shown here is derived from an EMBL/GenBank/DDBJ whole genome shotgun (WGS) entry which is preliminary data.</text>
</comment>
<feature type="domain" description="O-methyltransferase dimerisation" evidence="5">
    <location>
        <begin position="400"/>
        <end position="477"/>
    </location>
</feature>
<dbReference type="OrthoDB" id="16076at2759"/>
<dbReference type="InterPro" id="IPR001077">
    <property type="entry name" value="COMT_C"/>
</dbReference>
<name>A0A8J4Q0K1_9MYCE</name>
<evidence type="ECO:0000313" key="6">
    <source>
        <dbReference type="EMBL" id="KAF2077541.1"/>
    </source>
</evidence>
<dbReference type="SUPFAM" id="SSF46785">
    <property type="entry name" value="Winged helix' DNA-binding domain"/>
    <property type="match status" value="2"/>
</dbReference>
<dbReference type="EMBL" id="AJWJ01000026">
    <property type="protein sequence ID" value="KAF2077541.1"/>
    <property type="molecule type" value="Genomic_DNA"/>
</dbReference>
<evidence type="ECO:0000256" key="3">
    <source>
        <dbReference type="ARBA" id="ARBA00022691"/>
    </source>
</evidence>
<dbReference type="PANTHER" id="PTHR43712:SF2">
    <property type="entry name" value="O-METHYLTRANSFERASE CICE"/>
    <property type="match status" value="1"/>
</dbReference>
<keyword evidence="3" id="KW-0949">S-adenosyl-L-methionine</keyword>
<keyword evidence="2" id="KW-0808">Transferase</keyword>